<name>A0A8S2DEQ8_9BILA</name>
<evidence type="ECO:0000313" key="3">
    <source>
        <dbReference type="Proteomes" id="UP000677228"/>
    </source>
</evidence>
<dbReference type="AlphaFoldDB" id="A0A8S2DEQ8"/>
<dbReference type="Proteomes" id="UP000677228">
    <property type="component" value="Unassembled WGS sequence"/>
</dbReference>
<gene>
    <name evidence="1" type="ORF">OVA965_LOCUS8850</name>
    <name evidence="2" type="ORF">TMI583_LOCUS8844</name>
</gene>
<sequence>MRFNKHIDEIKRKASTRLDQKYWEKLQILQNKGLRHALRVPFYTSGTSSNVGITSGIGNNANASIERICCAKFESSLYNVFKPKRRTAR</sequence>
<dbReference type="EMBL" id="CAJOBA010003041">
    <property type="protein sequence ID" value="CAF3668537.1"/>
    <property type="molecule type" value="Genomic_DNA"/>
</dbReference>
<dbReference type="Proteomes" id="UP000682733">
    <property type="component" value="Unassembled WGS sequence"/>
</dbReference>
<proteinExistence type="predicted"/>
<reference evidence="1" key="1">
    <citation type="submission" date="2021-02" db="EMBL/GenBank/DDBJ databases">
        <authorList>
            <person name="Nowell W R."/>
        </authorList>
    </citation>
    <scope>NUCLEOTIDE SEQUENCE</scope>
</reference>
<evidence type="ECO:0000313" key="2">
    <source>
        <dbReference type="EMBL" id="CAF3668537.1"/>
    </source>
</evidence>
<protein>
    <submittedName>
        <fullName evidence="1">Uncharacterized protein</fullName>
    </submittedName>
</protein>
<organism evidence="1 3">
    <name type="scientific">Didymodactylos carnosus</name>
    <dbReference type="NCBI Taxonomy" id="1234261"/>
    <lineage>
        <taxon>Eukaryota</taxon>
        <taxon>Metazoa</taxon>
        <taxon>Spiralia</taxon>
        <taxon>Gnathifera</taxon>
        <taxon>Rotifera</taxon>
        <taxon>Eurotatoria</taxon>
        <taxon>Bdelloidea</taxon>
        <taxon>Philodinida</taxon>
        <taxon>Philodinidae</taxon>
        <taxon>Didymodactylos</taxon>
    </lineage>
</organism>
<evidence type="ECO:0000313" key="1">
    <source>
        <dbReference type="EMBL" id="CAF0885543.1"/>
    </source>
</evidence>
<comment type="caution">
    <text evidence="1">The sequence shown here is derived from an EMBL/GenBank/DDBJ whole genome shotgun (WGS) entry which is preliminary data.</text>
</comment>
<accession>A0A8S2DEQ8</accession>
<dbReference type="EMBL" id="CAJNOK010003041">
    <property type="protein sequence ID" value="CAF0885543.1"/>
    <property type="molecule type" value="Genomic_DNA"/>
</dbReference>